<feature type="transmembrane region" description="Helical" evidence="1">
    <location>
        <begin position="87"/>
        <end position="108"/>
    </location>
</feature>
<keyword evidence="1" id="KW-0812">Transmembrane</keyword>
<dbReference type="RefSeq" id="WP_229868365.1">
    <property type="nucleotide sequence ID" value="NZ_BMWG01000001.1"/>
</dbReference>
<dbReference type="InterPro" id="IPR009200">
    <property type="entry name" value="DUF1269_membrane"/>
</dbReference>
<keyword evidence="1" id="KW-0472">Membrane</keyword>
<reference evidence="2" key="1">
    <citation type="journal article" date="2014" name="Int. J. Syst. Evol. Microbiol.">
        <title>Complete genome sequence of Corynebacterium casei LMG S-19264T (=DSM 44701T), isolated from a smear-ripened cheese.</title>
        <authorList>
            <consortium name="US DOE Joint Genome Institute (JGI-PGF)"/>
            <person name="Walter F."/>
            <person name="Albersmeier A."/>
            <person name="Kalinowski J."/>
            <person name="Ruckert C."/>
        </authorList>
    </citation>
    <scope>NUCLEOTIDE SEQUENCE</scope>
    <source>
        <strain evidence="2">JCM 4988</strain>
    </source>
</reference>
<evidence type="ECO:0000313" key="2">
    <source>
        <dbReference type="EMBL" id="GGZ12923.1"/>
    </source>
</evidence>
<proteinExistence type="predicted"/>
<organism evidence="2 3">
    <name type="scientific">Streptomyces inusitatus</name>
    <dbReference type="NCBI Taxonomy" id="68221"/>
    <lineage>
        <taxon>Bacteria</taxon>
        <taxon>Bacillati</taxon>
        <taxon>Actinomycetota</taxon>
        <taxon>Actinomycetes</taxon>
        <taxon>Kitasatosporales</taxon>
        <taxon>Streptomycetaceae</taxon>
        <taxon>Streptomyces</taxon>
    </lineage>
</organism>
<gene>
    <name evidence="2" type="ORF">GCM10010387_01060</name>
</gene>
<name>A0A918PJG8_9ACTN</name>
<dbReference type="EMBL" id="BMWG01000001">
    <property type="protein sequence ID" value="GGZ12923.1"/>
    <property type="molecule type" value="Genomic_DNA"/>
</dbReference>
<keyword evidence="1" id="KW-1133">Transmembrane helix</keyword>
<reference evidence="2" key="2">
    <citation type="submission" date="2020-09" db="EMBL/GenBank/DDBJ databases">
        <authorList>
            <person name="Sun Q."/>
            <person name="Ohkuma M."/>
        </authorList>
    </citation>
    <scope>NUCLEOTIDE SEQUENCE</scope>
    <source>
        <strain evidence="2">JCM 4988</strain>
    </source>
</reference>
<evidence type="ECO:0000313" key="3">
    <source>
        <dbReference type="Proteomes" id="UP000630936"/>
    </source>
</evidence>
<dbReference type="Pfam" id="PF06897">
    <property type="entry name" value="DUF1269"/>
    <property type="match status" value="1"/>
</dbReference>
<dbReference type="Proteomes" id="UP000630936">
    <property type="component" value="Unassembled WGS sequence"/>
</dbReference>
<keyword evidence="3" id="KW-1185">Reference proteome</keyword>
<protein>
    <submittedName>
        <fullName evidence="2">Membrane protein</fullName>
    </submittedName>
</protein>
<accession>A0A918PJG8</accession>
<dbReference type="AlphaFoldDB" id="A0A918PJG8"/>
<comment type="caution">
    <text evidence="2">The sequence shown here is derived from an EMBL/GenBank/DDBJ whole genome shotgun (WGS) entry which is preliminary data.</text>
</comment>
<sequence length="193" mass="20515">MPAPLRPAARQRARGFPGRADTAVIQRQKEISVATLTAWKFPTPEGAAQVEEALLSLQKQSLIQIHDAAVVTWPADRKQPKTKQLHNLAATGALSGTFWGMLFGLIFFVPLLGAAVGAAAGALGGSLADVGIDDDFIASVRSEVEPGTSALFLLTSDAVVDRIHETFPAGSAELIRSNLSKADEAKLREIFED</sequence>
<evidence type="ECO:0000256" key="1">
    <source>
        <dbReference type="SAM" id="Phobius"/>
    </source>
</evidence>